<dbReference type="AlphaFoldDB" id="A0A2H0KQ72"/>
<comment type="caution">
    <text evidence="1">The sequence shown here is derived from an EMBL/GenBank/DDBJ whole genome shotgun (WGS) entry which is preliminary data.</text>
</comment>
<sequence>MIKVFFDDSVLFSGFYSSTGASRSLLEMVKHSPSLWDTTWGISLWRSGLQHQQGFGVRNPEPSRRYVGTGSWVKKNIIYGITSQTVIDELENNLYKFNEQINIELLIEEYSILIREKISDIEIEPYKVLIEEKDQHVVAGAILTGCQYLITLDKKHLNNQKIKEKITKIKIVSPKELLNKILISPPRRI</sequence>
<proteinExistence type="predicted"/>
<accession>A0A2H0KQ72</accession>
<evidence type="ECO:0000313" key="1">
    <source>
        <dbReference type="EMBL" id="PIQ72534.1"/>
    </source>
</evidence>
<reference evidence="1 2" key="1">
    <citation type="submission" date="2017-09" db="EMBL/GenBank/DDBJ databases">
        <title>Depth-based differentiation of microbial function through sediment-hosted aquifers and enrichment of novel symbionts in the deep terrestrial subsurface.</title>
        <authorList>
            <person name="Probst A.J."/>
            <person name="Ladd B."/>
            <person name="Jarett J.K."/>
            <person name="Geller-Mcgrath D.E."/>
            <person name="Sieber C.M."/>
            <person name="Emerson J.B."/>
            <person name="Anantharaman K."/>
            <person name="Thomas B.C."/>
            <person name="Malmstrom R."/>
            <person name="Stieglmeier M."/>
            <person name="Klingl A."/>
            <person name="Woyke T."/>
            <person name="Ryan C.M."/>
            <person name="Banfield J.F."/>
        </authorList>
    </citation>
    <scope>NUCLEOTIDE SEQUENCE [LARGE SCALE GENOMIC DNA]</scope>
    <source>
        <strain evidence="1">CG11_big_fil_rev_8_21_14_0_20_35_14</strain>
    </source>
</reference>
<dbReference type="EMBL" id="PCVL01000031">
    <property type="protein sequence ID" value="PIQ72534.1"/>
    <property type="molecule type" value="Genomic_DNA"/>
</dbReference>
<evidence type="ECO:0000313" key="2">
    <source>
        <dbReference type="Proteomes" id="UP000229570"/>
    </source>
</evidence>
<dbReference type="Proteomes" id="UP000229570">
    <property type="component" value="Unassembled WGS sequence"/>
</dbReference>
<gene>
    <name evidence="1" type="ORF">COV86_02490</name>
</gene>
<evidence type="ECO:0008006" key="3">
    <source>
        <dbReference type="Google" id="ProtNLM"/>
    </source>
</evidence>
<organism evidence="1 2">
    <name type="scientific">Candidatus Roizmanbacteria bacterium CG11_big_fil_rev_8_21_14_0_20_35_14</name>
    <dbReference type="NCBI Taxonomy" id="1974855"/>
    <lineage>
        <taxon>Bacteria</taxon>
        <taxon>Candidatus Roizmaniibacteriota</taxon>
    </lineage>
</organism>
<protein>
    <recommendedName>
        <fullName evidence="3">PIN domain-containing protein</fullName>
    </recommendedName>
</protein>
<name>A0A2H0KQ72_9BACT</name>